<dbReference type="PROSITE" id="PS51304">
    <property type="entry name" value="GALECTIN"/>
    <property type="match status" value="1"/>
</dbReference>
<dbReference type="SUPFAM" id="SSF49899">
    <property type="entry name" value="Concanavalin A-like lectins/glucanases"/>
    <property type="match status" value="1"/>
</dbReference>
<dbReference type="RefSeq" id="XP_020837938.1">
    <property type="nucleotide sequence ID" value="XM_020982279.1"/>
</dbReference>
<gene>
    <name evidence="5" type="primary">LOC110205587</name>
</gene>
<dbReference type="InParanoid" id="A0A6P5JW34"/>
<dbReference type="SMART" id="SM00908">
    <property type="entry name" value="Gal-bind_lectin"/>
    <property type="match status" value="1"/>
</dbReference>
<dbReference type="GO" id="GO:0030246">
    <property type="term" value="F:carbohydrate binding"/>
    <property type="evidence" value="ECO:0007669"/>
    <property type="project" value="UniProtKB-UniRule"/>
</dbReference>
<accession>A0A6P5JW34</accession>
<dbReference type="Pfam" id="PF00337">
    <property type="entry name" value="Gal-bind_lectin"/>
    <property type="match status" value="1"/>
</dbReference>
<evidence type="ECO:0000313" key="5">
    <source>
        <dbReference type="RefSeq" id="XP_020837938.1"/>
    </source>
</evidence>
<evidence type="ECO:0000256" key="1">
    <source>
        <dbReference type="ARBA" id="ARBA00022734"/>
    </source>
</evidence>
<dbReference type="PANTHER" id="PTHR11346">
    <property type="entry name" value="GALECTIN"/>
    <property type="match status" value="1"/>
</dbReference>
<proteinExistence type="predicted"/>
<dbReference type="Gene3D" id="2.60.120.200">
    <property type="match status" value="1"/>
</dbReference>
<dbReference type="CDD" id="cd00070">
    <property type="entry name" value="GLECT"/>
    <property type="match status" value="1"/>
</dbReference>
<dbReference type="InterPro" id="IPR001079">
    <property type="entry name" value="Galectin_CRD"/>
</dbReference>
<organism evidence="4 5">
    <name type="scientific">Phascolarctos cinereus</name>
    <name type="common">Koala</name>
    <dbReference type="NCBI Taxonomy" id="38626"/>
    <lineage>
        <taxon>Eukaryota</taxon>
        <taxon>Metazoa</taxon>
        <taxon>Chordata</taxon>
        <taxon>Craniata</taxon>
        <taxon>Vertebrata</taxon>
        <taxon>Euteleostomi</taxon>
        <taxon>Mammalia</taxon>
        <taxon>Metatheria</taxon>
        <taxon>Diprotodontia</taxon>
        <taxon>Phascolarctidae</taxon>
        <taxon>Phascolarctos</taxon>
    </lineage>
</organism>
<dbReference type="KEGG" id="pcw:110205587"/>
<dbReference type="SMART" id="SM00276">
    <property type="entry name" value="GLECT"/>
    <property type="match status" value="1"/>
</dbReference>
<name>A0A6P5JW34_PHACI</name>
<dbReference type="InterPro" id="IPR013320">
    <property type="entry name" value="ConA-like_dom_sf"/>
</dbReference>
<dbReference type="GeneID" id="110205587"/>
<keyword evidence="4" id="KW-1185">Reference proteome</keyword>
<sequence>MGWMTENHGFTIDMGKNSNNLALHFSIRFDFGYDQNHIVFNTMVDGKFGQEVRETHFPFQKGTTVEICIEFEGNFFLVRLPDGHYLNFPNRTEATNIDYVGVFGDFVIRTFAFE</sequence>
<dbReference type="PANTHER" id="PTHR11346:SF147">
    <property type="entry name" value="GALECTIN"/>
    <property type="match status" value="1"/>
</dbReference>
<reference evidence="5" key="1">
    <citation type="submission" date="2025-08" db="UniProtKB">
        <authorList>
            <consortium name="RefSeq"/>
        </authorList>
    </citation>
    <scope>IDENTIFICATION</scope>
    <source>
        <tissue evidence="5">Spleen</tissue>
    </source>
</reference>
<dbReference type="Proteomes" id="UP000515140">
    <property type="component" value="Unplaced"/>
</dbReference>
<dbReference type="AlphaFoldDB" id="A0A6P5JW34"/>
<feature type="domain" description="Galectin" evidence="3">
    <location>
        <begin position="1"/>
        <end position="114"/>
    </location>
</feature>
<evidence type="ECO:0000313" key="4">
    <source>
        <dbReference type="Proteomes" id="UP000515140"/>
    </source>
</evidence>
<keyword evidence="1 2" id="KW-0430">Lectin</keyword>
<evidence type="ECO:0000256" key="2">
    <source>
        <dbReference type="RuleBase" id="RU102079"/>
    </source>
</evidence>
<evidence type="ECO:0000259" key="3">
    <source>
        <dbReference type="PROSITE" id="PS51304"/>
    </source>
</evidence>
<dbReference type="InterPro" id="IPR044156">
    <property type="entry name" value="Galectin-like"/>
</dbReference>
<protein>
    <recommendedName>
        <fullName evidence="2">Galectin</fullName>
    </recommendedName>
</protein>